<organism evidence="9">
    <name type="scientific">Zeugodacus cucurbitae</name>
    <name type="common">Melon fruit fly</name>
    <name type="synonym">Bactrocera cucurbitae</name>
    <dbReference type="NCBI Taxonomy" id="28588"/>
    <lineage>
        <taxon>Eukaryota</taxon>
        <taxon>Metazoa</taxon>
        <taxon>Ecdysozoa</taxon>
        <taxon>Arthropoda</taxon>
        <taxon>Hexapoda</taxon>
        <taxon>Insecta</taxon>
        <taxon>Pterygota</taxon>
        <taxon>Neoptera</taxon>
        <taxon>Endopterygota</taxon>
        <taxon>Diptera</taxon>
        <taxon>Brachycera</taxon>
        <taxon>Muscomorpha</taxon>
        <taxon>Tephritoidea</taxon>
        <taxon>Tephritidae</taxon>
        <taxon>Zeugodacus</taxon>
        <taxon>Zeugodacus</taxon>
    </lineage>
</organism>
<evidence type="ECO:0000256" key="2">
    <source>
        <dbReference type="ARBA" id="ARBA00022946"/>
    </source>
</evidence>
<evidence type="ECO:0000256" key="5">
    <source>
        <dbReference type="ARBA" id="ARBA00023274"/>
    </source>
</evidence>
<name>A0A0A1WS74_ZEUCU</name>
<comment type="subcellular location">
    <subcellularLocation>
        <location evidence="1">Mitochondrion</location>
    </subcellularLocation>
</comment>
<dbReference type="Gene3D" id="3.30.160.20">
    <property type="match status" value="1"/>
</dbReference>
<evidence type="ECO:0000256" key="4">
    <source>
        <dbReference type="ARBA" id="ARBA00023128"/>
    </source>
</evidence>
<evidence type="ECO:0000256" key="3">
    <source>
        <dbReference type="ARBA" id="ARBA00022980"/>
    </source>
</evidence>
<dbReference type="Gene3D" id="1.10.1520.10">
    <property type="entry name" value="Ribonuclease III domain"/>
    <property type="match status" value="1"/>
</dbReference>
<dbReference type="Pfam" id="PF22892">
    <property type="entry name" value="DSRM_MRPL44"/>
    <property type="match status" value="1"/>
</dbReference>
<dbReference type="SMART" id="SM00535">
    <property type="entry name" value="RIBOc"/>
    <property type="match status" value="1"/>
</dbReference>
<dbReference type="PROSITE" id="PS50142">
    <property type="entry name" value="RNASE_3_2"/>
    <property type="match status" value="1"/>
</dbReference>
<reference evidence="9" key="1">
    <citation type="submission" date="2014-11" db="EMBL/GenBank/DDBJ databases">
        <authorList>
            <person name="Geib S."/>
        </authorList>
    </citation>
    <scope>NUCLEOTIDE SEQUENCE</scope>
</reference>
<gene>
    <name evidence="9" type="primary">MRPL44</name>
    <name evidence="9" type="ORF">g.2028</name>
</gene>
<keyword evidence="5" id="KW-0687">Ribonucleoprotein</keyword>
<dbReference type="AlphaFoldDB" id="A0A0A1WS74"/>
<dbReference type="InterPro" id="IPR044444">
    <property type="entry name" value="Ribosomal_mL44_DSRM_metazoa"/>
</dbReference>
<evidence type="ECO:0000256" key="6">
    <source>
        <dbReference type="ARBA" id="ARBA00024034"/>
    </source>
</evidence>
<dbReference type="GO" id="GO:0004525">
    <property type="term" value="F:ribonuclease III activity"/>
    <property type="evidence" value="ECO:0007669"/>
    <property type="project" value="InterPro"/>
</dbReference>
<dbReference type="EMBL" id="GBXI01012962">
    <property type="protein sequence ID" value="JAD01330.1"/>
    <property type="molecule type" value="Transcribed_RNA"/>
</dbReference>
<dbReference type="SUPFAM" id="SSF69065">
    <property type="entry name" value="RNase III domain-like"/>
    <property type="match status" value="1"/>
</dbReference>
<dbReference type="GO" id="GO:0003725">
    <property type="term" value="F:double-stranded RNA binding"/>
    <property type="evidence" value="ECO:0007669"/>
    <property type="project" value="InterPro"/>
</dbReference>
<evidence type="ECO:0000256" key="1">
    <source>
        <dbReference type="ARBA" id="ARBA00004173"/>
    </source>
</evidence>
<sequence>MSLIRSSLRILNQNKALTRLPVFDQTRCFKRWVAPTLRELRRRQKKLGPQLPQPRSGFVEWNYRAELFAFGKRLNEEFDLEMLQSAFTQASYVQNEQLRQRELGIIETDVVIKDNNELSERGAYLANECVRAYLKHSFPNVPADGINAFTDYLLSTEMLSYIASYLGMNELLLDGDYPPGQESLARSFLAVIGAIEQSNGQERAFLFIRDFVCTQMNQRDLLEIWNIDDPEVLLKQICEERNLGEVEPRLIGECGKNTLLAAYHVGLYANKKLIGKGFGEDVAIAIKVASLNALQQIFCIQDNMRPLNFQAHLKPVGQDAIEKLV</sequence>
<evidence type="ECO:0000256" key="7">
    <source>
        <dbReference type="ARBA" id="ARBA00035187"/>
    </source>
</evidence>
<dbReference type="GO" id="GO:0006396">
    <property type="term" value="P:RNA processing"/>
    <property type="evidence" value="ECO:0007669"/>
    <property type="project" value="InterPro"/>
</dbReference>
<dbReference type="GO" id="GO:1990904">
    <property type="term" value="C:ribonucleoprotein complex"/>
    <property type="evidence" value="ECO:0007669"/>
    <property type="project" value="UniProtKB-KW"/>
</dbReference>
<dbReference type="GO" id="GO:0005739">
    <property type="term" value="C:mitochondrion"/>
    <property type="evidence" value="ECO:0007669"/>
    <property type="project" value="UniProtKB-SubCell"/>
</dbReference>
<proteinExistence type="inferred from homology"/>
<keyword evidence="4" id="KW-0496">Mitochondrion</keyword>
<protein>
    <recommendedName>
        <fullName evidence="7">Large ribosomal subunit protein mL44</fullName>
    </recommendedName>
</protein>
<dbReference type="InterPro" id="IPR036389">
    <property type="entry name" value="RNase_III_sf"/>
</dbReference>
<feature type="domain" description="RNase III" evidence="8">
    <location>
        <begin position="70"/>
        <end position="200"/>
    </location>
</feature>
<reference evidence="9" key="2">
    <citation type="journal article" date="2015" name="Gigascience">
        <title>Reconstructing a comprehensive transcriptome assembly of a white-pupal translocated strain of the pest fruit fly Bactrocera cucurbitae.</title>
        <authorList>
            <person name="Sim S.B."/>
            <person name="Calla B."/>
            <person name="Hall B."/>
            <person name="DeRego T."/>
            <person name="Geib S.M."/>
        </authorList>
    </citation>
    <scope>NUCLEOTIDE SEQUENCE</scope>
</reference>
<dbReference type="CDD" id="cd19874">
    <property type="entry name" value="DSRM_MRPL44"/>
    <property type="match status" value="1"/>
</dbReference>
<dbReference type="InterPro" id="IPR000999">
    <property type="entry name" value="RNase_III_dom"/>
</dbReference>
<evidence type="ECO:0000259" key="8">
    <source>
        <dbReference type="PROSITE" id="PS50142"/>
    </source>
</evidence>
<dbReference type="GO" id="GO:0005840">
    <property type="term" value="C:ribosome"/>
    <property type="evidence" value="ECO:0007669"/>
    <property type="project" value="UniProtKB-KW"/>
</dbReference>
<evidence type="ECO:0000313" key="9">
    <source>
        <dbReference type="EMBL" id="JAD01330.1"/>
    </source>
</evidence>
<keyword evidence="2" id="KW-0809">Transit peptide</keyword>
<dbReference type="Pfam" id="PF22935">
    <property type="entry name" value="RM44_endonuclase"/>
    <property type="match status" value="1"/>
</dbReference>
<keyword evidence="3 9" id="KW-0689">Ribosomal protein</keyword>
<accession>A0A0A1WS74</accession>
<dbReference type="InterPro" id="IPR055189">
    <property type="entry name" value="RM44_endonuclase"/>
</dbReference>
<comment type="similarity">
    <text evidence="6">Belongs to the ribonuclease III family. Mitochondrion-specific ribosomal protein mL44 subfamily.</text>
</comment>